<sequence>MNEDENQKLIDEIIVLSKLSNHRLREQTHHLIELYEEQKKKNSKLQKNHSAFLKQVDKRTVVINETSTQKDKMLRQQSKMAAMGEMMDAVAHQWKQPLNSLSMMNDMLKDDFKDGIVDEAYIDDITETAHTQIEHMVTTLNEFRTFFRPSKDSEEFLLEDCINSVEVLMRDELIKNTVNLKTDIKDDIKIYGFINEFKHLFLNLLSNSIDAFNEKNISNRDITIKTYTDEDKSIIEFEDNAQGISNHVISRIFNPHITTKQDSNGTGIGLYMSSQIVKKHNGTISVKNTDSGALFKIIIKH</sequence>
<dbReference type="EMBL" id="AFRZ01000001">
    <property type="protein sequence ID" value="EHP30129.1"/>
    <property type="molecule type" value="Genomic_DNA"/>
</dbReference>
<evidence type="ECO:0000256" key="7">
    <source>
        <dbReference type="ARBA" id="ARBA00022840"/>
    </source>
</evidence>
<reference evidence="10 11" key="1">
    <citation type="journal article" date="2012" name="Proc. Natl. Acad. Sci. U.S.A.">
        <title>Genome and physiology of a model Epsilonproteobacterium responsible for sulfide detoxification in marine oxygen depletion zones.</title>
        <authorList>
            <person name="Grote J."/>
            <person name="Schott T."/>
            <person name="Bruckner C.G."/>
            <person name="Glockner F.O."/>
            <person name="Jost G."/>
            <person name="Teeling H."/>
            <person name="Labrenz M."/>
            <person name="Jurgens K."/>
        </authorList>
    </citation>
    <scope>NUCLEOTIDE SEQUENCE [LARGE SCALE GENOMIC DNA]</scope>
    <source>
        <strain evidence="10 11">GD1</strain>
    </source>
</reference>
<evidence type="ECO:0000256" key="3">
    <source>
        <dbReference type="ARBA" id="ARBA00022553"/>
    </source>
</evidence>
<evidence type="ECO:0000256" key="2">
    <source>
        <dbReference type="ARBA" id="ARBA00012438"/>
    </source>
</evidence>
<dbReference type="GO" id="GO:0000155">
    <property type="term" value="F:phosphorelay sensor kinase activity"/>
    <property type="evidence" value="ECO:0007669"/>
    <property type="project" value="InterPro"/>
</dbReference>
<dbReference type="PRINTS" id="PR00344">
    <property type="entry name" value="BCTRLSENSOR"/>
</dbReference>
<dbReference type="Gene3D" id="1.10.287.130">
    <property type="match status" value="1"/>
</dbReference>
<dbReference type="InterPro" id="IPR005467">
    <property type="entry name" value="His_kinase_dom"/>
</dbReference>
<keyword evidence="6 10" id="KW-0418">Kinase</keyword>
<comment type="catalytic activity">
    <reaction evidence="1">
        <text>ATP + protein L-histidine = ADP + protein N-phospho-L-histidine.</text>
        <dbReference type="EC" id="2.7.13.3"/>
    </reaction>
</comment>
<dbReference type="SMART" id="SM00388">
    <property type="entry name" value="HisKA"/>
    <property type="match status" value="1"/>
</dbReference>
<dbReference type="InterPro" id="IPR036890">
    <property type="entry name" value="HATPase_C_sf"/>
</dbReference>
<feature type="domain" description="Histidine kinase" evidence="9">
    <location>
        <begin position="89"/>
        <end position="301"/>
    </location>
</feature>
<dbReference type="EC" id="2.7.13.3" evidence="2"/>
<keyword evidence="7" id="KW-0067">ATP-binding</keyword>
<dbReference type="SUPFAM" id="SSF47384">
    <property type="entry name" value="Homodimeric domain of signal transducing histidine kinase"/>
    <property type="match status" value="1"/>
</dbReference>
<keyword evidence="11" id="KW-1185">Reference proteome</keyword>
<keyword evidence="3" id="KW-0597">Phosphoprotein</keyword>
<dbReference type="Pfam" id="PF02518">
    <property type="entry name" value="HATPase_c"/>
    <property type="match status" value="1"/>
</dbReference>
<dbReference type="SUPFAM" id="SSF55874">
    <property type="entry name" value="ATPase domain of HSP90 chaperone/DNA topoisomerase II/histidine kinase"/>
    <property type="match status" value="1"/>
</dbReference>
<evidence type="ECO:0000259" key="9">
    <source>
        <dbReference type="PROSITE" id="PS50109"/>
    </source>
</evidence>
<organism evidence="10 11">
    <name type="scientific">Sulfurimonas gotlandica (strain DSM 19862 / JCM 16533 / GD1)</name>
    <dbReference type="NCBI Taxonomy" id="929558"/>
    <lineage>
        <taxon>Bacteria</taxon>
        <taxon>Pseudomonadati</taxon>
        <taxon>Campylobacterota</taxon>
        <taxon>Epsilonproteobacteria</taxon>
        <taxon>Campylobacterales</taxon>
        <taxon>Sulfurimonadaceae</taxon>
        <taxon>Sulfurimonas</taxon>
    </lineage>
</organism>
<dbReference type="OrthoDB" id="9799273at2"/>
<dbReference type="InterPro" id="IPR004358">
    <property type="entry name" value="Sig_transdc_His_kin-like_C"/>
</dbReference>
<comment type="caution">
    <text evidence="10">The sequence shown here is derived from an EMBL/GenBank/DDBJ whole genome shotgun (WGS) entry which is preliminary data.</text>
</comment>
<dbReference type="SMART" id="SM00387">
    <property type="entry name" value="HATPase_c"/>
    <property type="match status" value="1"/>
</dbReference>
<dbReference type="Pfam" id="PF00512">
    <property type="entry name" value="HisKA"/>
    <property type="match status" value="1"/>
</dbReference>
<dbReference type="RefSeq" id="WP_008335430.1">
    <property type="nucleotide sequence ID" value="NZ_AFRZ01000001.1"/>
</dbReference>
<evidence type="ECO:0000256" key="5">
    <source>
        <dbReference type="ARBA" id="ARBA00022741"/>
    </source>
</evidence>
<dbReference type="GO" id="GO:0005524">
    <property type="term" value="F:ATP binding"/>
    <property type="evidence" value="ECO:0007669"/>
    <property type="project" value="UniProtKB-KW"/>
</dbReference>
<dbReference type="PROSITE" id="PS50109">
    <property type="entry name" value="HIS_KIN"/>
    <property type="match status" value="1"/>
</dbReference>
<dbReference type="Gene3D" id="3.30.565.10">
    <property type="entry name" value="Histidine kinase-like ATPase, C-terminal domain"/>
    <property type="match status" value="1"/>
</dbReference>
<dbReference type="Proteomes" id="UP000006431">
    <property type="component" value="Unassembled WGS sequence"/>
</dbReference>
<evidence type="ECO:0000256" key="8">
    <source>
        <dbReference type="ARBA" id="ARBA00023012"/>
    </source>
</evidence>
<evidence type="ECO:0000256" key="4">
    <source>
        <dbReference type="ARBA" id="ARBA00022679"/>
    </source>
</evidence>
<keyword evidence="8" id="KW-0902">Two-component regulatory system</keyword>
<dbReference type="InterPro" id="IPR003594">
    <property type="entry name" value="HATPase_dom"/>
</dbReference>
<evidence type="ECO:0000313" key="11">
    <source>
        <dbReference type="Proteomes" id="UP000006431"/>
    </source>
</evidence>
<accession>H1FUH7</accession>
<dbReference type="PANTHER" id="PTHR43065">
    <property type="entry name" value="SENSOR HISTIDINE KINASE"/>
    <property type="match status" value="1"/>
</dbReference>
<evidence type="ECO:0000256" key="1">
    <source>
        <dbReference type="ARBA" id="ARBA00000085"/>
    </source>
</evidence>
<accession>B6BHX7</accession>
<keyword evidence="5" id="KW-0547">Nucleotide-binding</keyword>
<evidence type="ECO:0000256" key="6">
    <source>
        <dbReference type="ARBA" id="ARBA00022777"/>
    </source>
</evidence>
<dbReference type="PANTHER" id="PTHR43065:SF10">
    <property type="entry name" value="PEROXIDE STRESS-ACTIVATED HISTIDINE KINASE MAK3"/>
    <property type="match status" value="1"/>
</dbReference>
<name>B6BHX7_SULGG</name>
<dbReference type="HOGENOM" id="CLU_000445_133_0_7"/>
<dbReference type="PATRIC" id="fig|929558.5.peg.1596"/>
<protein>
    <recommendedName>
        <fullName evidence="2">histidine kinase</fullName>
        <ecNumber evidence="2">2.7.13.3</ecNumber>
    </recommendedName>
</protein>
<dbReference type="eggNOG" id="COG4191">
    <property type="taxonomic scope" value="Bacteria"/>
</dbReference>
<gene>
    <name evidence="10" type="ORF">SMGD1_1605</name>
</gene>
<dbReference type="AlphaFoldDB" id="B6BHX7"/>
<dbReference type="InterPro" id="IPR003661">
    <property type="entry name" value="HisK_dim/P_dom"/>
</dbReference>
<dbReference type="STRING" id="929558.SMGD1_1605"/>
<proteinExistence type="predicted"/>
<keyword evidence="4" id="KW-0808">Transferase</keyword>
<evidence type="ECO:0000313" key="10">
    <source>
        <dbReference type="EMBL" id="EHP30129.1"/>
    </source>
</evidence>
<dbReference type="InterPro" id="IPR036097">
    <property type="entry name" value="HisK_dim/P_sf"/>
</dbReference>
<dbReference type="CDD" id="cd00082">
    <property type="entry name" value="HisKA"/>
    <property type="match status" value="1"/>
</dbReference>